<evidence type="ECO:0000313" key="5">
    <source>
        <dbReference type="EMBL" id="MDM3929252.1"/>
    </source>
</evidence>
<organism evidence="5 6">
    <name type="scientific">Mycobacterium intracellulare subsp. chimaera</name>
    <dbReference type="NCBI Taxonomy" id="222805"/>
    <lineage>
        <taxon>Bacteria</taxon>
        <taxon>Bacillati</taxon>
        <taxon>Actinomycetota</taxon>
        <taxon>Actinomycetes</taxon>
        <taxon>Mycobacteriales</taxon>
        <taxon>Mycobacteriaceae</taxon>
        <taxon>Mycobacterium</taxon>
        <taxon>Mycobacterium avium complex (MAC)</taxon>
    </lineage>
</organism>
<dbReference type="InterPro" id="IPR003593">
    <property type="entry name" value="AAA+_ATPase"/>
</dbReference>
<reference evidence="5" key="2">
    <citation type="submission" date="2023-06" db="EMBL/GenBank/DDBJ databases">
        <authorList>
            <person name="Spilker T."/>
        </authorList>
    </citation>
    <scope>NUCLEOTIDE SEQUENCE</scope>
    <source>
        <strain evidence="5">FLAC1071</strain>
    </source>
</reference>
<dbReference type="SMART" id="SM00382">
    <property type="entry name" value="AAA"/>
    <property type="match status" value="1"/>
</dbReference>
<keyword evidence="2" id="KW-0067">ATP-binding</keyword>
<dbReference type="Pfam" id="PF00004">
    <property type="entry name" value="AAA"/>
    <property type="match status" value="1"/>
</dbReference>
<dbReference type="CDD" id="cd01983">
    <property type="entry name" value="SIMIBI"/>
    <property type="match status" value="1"/>
</dbReference>
<evidence type="ECO:0000256" key="2">
    <source>
        <dbReference type="ARBA" id="ARBA00022840"/>
    </source>
</evidence>
<dbReference type="Proteomes" id="UP001529272">
    <property type="component" value="Unassembled WGS sequence"/>
</dbReference>
<proteinExistence type="predicted"/>
<accession>A0ABT7P7I7</accession>
<dbReference type="InterPro" id="IPR000641">
    <property type="entry name" value="CbxX/CfxQ"/>
</dbReference>
<evidence type="ECO:0000256" key="3">
    <source>
        <dbReference type="SAM" id="MobiDB-lite"/>
    </source>
</evidence>
<name>A0ABT7P7I7_MYCIT</name>
<dbReference type="Gene3D" id="3.40.50.300">
    <property type="entry name" value="P-loop containing nucleotide triphosphate hydrolases"/>
    <property type="match status" value="1"/>
</dbReference>
<dbReference type="InterPro" id="IPR027417">
    <property type="entry name" value="P-loop_NTPase"/>
</dbReference>
<dbReference type="RefSeq" id="WP_069954132.1">
    <property type="nucleotide sequence ID" value="NZ_CP012886.2"/>
</dbReference>
<comment type="caution">
    <text evidence="5">The sequence shown here is derived from an EMBL/GenBank/DDBJ whole genome shotgun (WGS) entry which is preliminary data.</text>
</comment>
<evidence type="ECO:0000256" key="1">
    <source>
        <dbReference type="ARBA" id="ARBA00022741"/>
    </source>
</evidence>
<dbReference type="PRINTS" id="PR00819">
    <property type="entry name" value="CBXCFQXSUPER"/>
</dbReference>
<keyword evidence="6" id="KW-1185">Reference proteome</keyword>
<protein>
    <submittedName>
        <fullName evidence="5">AAA family ATPase</fullName>
    </submittedName>
</protein>
<feature type="region of interest" description="Disordered" evidence="3">
    <location>
        <begin position="22"/>
        <end position="41"/>
    </location>
</feature>
<gene>
    <name evidence="5" type="ORF">QRB35_25045</name>
</gene>
<evidence type="ECO:0000259" key="4">
    <source>
        <dbReference type="SMART" id="SM00382"/>
    </source>
</evidence>
<keyword evidence="1" id="KW-0547">Nucleotide-binding</keyword>
<sequence>MVSDNRIDRVAKNTRKNGVKLMEARRQARNTQAESSARHAGTRWLEETVRHLHKVAERSRKPTRAPRVVFTGPAGCGKTTVAQAFATRLAQLGAIDTPDIVVVNGRQDLIGHVEGQTADNVRRTLCGRRVALIKNFTDITTKAFFPSETGWDPYGDEATAAITEVLIDENSPTVIVLSTREPLDRARQEINRWHTDKAAAAAAAVDEFLAFPGLTSVEAARVTAQLIDRHDGTTVVDRNWSEEHLLAQFLNAELRTVDGRRLLDVLENFHLCRRVSDQVAQLCAARAADASQEGSVKSARIDVVEGFNRATAGLIPYPVTLVDAAQIVAAPDFLR</sequence>
<dbReference type="EMBL" id="JASZZX010000033">
    <property type="protein sequence ID" value="MDM3929252.1"/>
    <property type="molecule type" value="Genomic_DNA"/>
</dbReference>
<dbReference type="InterPro" id="IPR003959">
    <property type="entry name" value="ATPase_AAA_core"/>
</dbReference>
<evidence type="ECO:0000313" key="6">
    <source>
        <dbReference type="Proteomes" id="UP001529272"/>
    </source>
</evidence>
<feature type="domain" description="AAA+ ATPase" evidence="4">
    <location>
        <begin position="64"/>
        <end position="215"/>
    </location>
</feature>
<dbReference type="SUPFAM" id="SSF52540">
    <property type="entry name" value="P-loop containing nucleoside triphosphate hydrolases"/>
    <property type="match status" value="1"/>
</dbReference>
<reference evidence="5" key="1">
    <citation type="submission" date="2023-06" db="EMBL/GenBank/DDBJ databases">
        <title>Itaconate inhibition of nontuberculous mycobacteria.</title>
        <authorList>
            <person name="Breen P."/>
            <person name="Zimbric M."/>
            <person name="Caverly L."/>
        </authorList>
    </citation>
    <scope>NUCLEOTIDE SEQUENCE</scope>
    <source>
        <strain evidence="5">FLAC1071</strain>
    </source>
</reference>